<dbReference type="InterPro" id="IPR017853">
    <property type="entry name" value="GH"/>
</dbReference>
<dbReference type="SUPFAM" id="SSF51445">
    <property type="entry name" value="(Trans)glycosidases"/>
    <property type="match status" value="1"/>
</dbReference>
<dbReference type="STRING" id="71784.A0A1Y2AQS7"/>
<feature type="domain" description="Apiosidase-like catalytic" evidence="2">
    <location>
        <begin position="34"/>
        <end position="425"/>
    </location>
</feature>
<dbReference type="PANTHER" id="PTHR37836">
    <property type="entry name" value="LMO1036 PROTEIN"/>
    <property type="match status" value="1"/>
</dbReference>
<dbReference type="InParanoid" id="A0A1Y2AQS7"/>
<dbReference type="AlphaFoldDB" id="A0A1Y2AQS7"/>
<comment type="caution">
    <text evidence="3">The sequence shown here is derived from an EMBL/GenBank/DDBJ whole genome shotgun (WGS) entry which is preliminary data.</text>
</comment>
<dbReference type="Pfam" id="PF12904">
    <property type="entry name" value="Collagen_bind_2"/>
    <property type="match status" value="1"/>
</dbReference>
<reference evidence="3 4" key="1">
    <citation type="submission" date="2016-07" db="EMBL/GenBank/DDBJ databases">
        <title>Pervasive Adenine N6-methylation of Active Genes in Fungi.</title>
        <authorList>
            <consortium name="DOE Joint Genome Institute"/>
            <person name="Mondo S.J."/>
            <person name="Dannebaum R.O."/>
            <person name="Kuo R.C."/>
            <person name="Labutti K."/>
            <person name="Haridas S."/>
            <person name="Kuo A."/>
            <person name="Salamov A."/>
            <person name="Ahrendt S.R."/>
            <person name="Lipzen A."/>
            <person name="Sullivan W."/>
            <person name="Andreopoulos W.B."/>
            <person name="Clum A."/>
            <person name="Lindquist E."/>
            <person name="Daum C."/>
            <person name="Ramamoorthy G.K."/>
            <person name="Gryganskyi A."/>
            <person name="Culley D."/>
            <person name="Magnuson J.K."/>
            <person name="James T.Y."/>
            <person name="O'Malley M.A."/>
            <person name="Stajich J.E."/>
            <person name="Spatafora J.W."/>
            <person name="Visel A."/>
            <person name="Grigoriev I.V."/>
        </authorList>
    </citation>
    <scope>NUCLEOTIDE SEQUENCE [LARGE SCALE GENOMIC DNA]</scope>
    <source>
        <strain evidence="3 4">68-887.2</strain>
    </source>
</reference>
<evidence type="ECO:0008006" key="5">
    <source>
        <dbReference type="Google" id="ProtNLM"/>
    </source>
</evidence>
<feature type="domain" description="Putative collagen-binding" evidence="1">
    <location>
        <begin position="432"/>
        <end position="529"/>
    </location>
</feature>
<evidence type="ECO:0000259" key="2">
    <source>
        <dbReference type="Pfam" id="PF13204"/>
    </source>
</evidence>
<proteinExistence type="predicted"/>
<sequence length="538" mass="59176">MTDFSPRSESDHIASLSVALAPHKSGRHVVRHLSPNSPFFYLGDTAWELPHRLSMEEAEFYLRNRADKGFNVVMVVLLAEHGGLDYPNRNGDWPFFPSAESTDESYIPDLLRPNPAYFAFIDSLIPLAASLGITLALVPTWGRYVNGGYYGSPILFNTANAEAYGRFLGERYPFHPWILGGDSNRYWNVKTLETVMNGGDSRELEVVDYGDVTEAMAKGLLDGEQVAREALKGDIKVKAEGYEPFITYHSAQPWLPKAAEAIASAQFPTSKWLTLDCIQSGHHDGAPSSTNGSHAQAGAGALPMWQSRSGYLPVRKMYATSKPGGGARPVIDLEAHYEATHHFFQLDQPIWGATDIRAGGYQALFAGASGYTYGCNSIWQMHNAESKSHPPIAQPTTAYTNWYHELDLPGSFQAGIMRRIFLSLPSYFTSRPDQSMIVSDTNEGQGDKLISGLRGDGWAMVHLPYGGTVDVDISKALPDLKDGKGWRGWWIDPKSGGRSTFGIGEETGAKSFEAPSGGSLECDWILLLEEVGLPWEKK</sequence>
<accession>A0A1Y2AQS7</accession>
<evidence type="ECO:0000259" key="1">
    <source>
        <dbReference type="Pfam" id="PF12904"/>
    </source>
</evidence>
<dbReference type="InterPro" id="IPR024749">
    <property type="entry name" value="Collagen-bd_put"/>
</dbReference>
<dbReference type="Pfam" id="PF13204">
    <property type="entry name" value="Apiosidase"/>
    <property type="match status" value="1"/>
</dbReference>
<gene>
    <name evidence="3" type="ORF">BCR39DRAFT_320021</name>
</gene>
<keyword evidence="4" id="KW-1185">Reference proteome</keyword>
<protein>
    <recommendedName>
        <fullName evidence="5">DUF4038 domain-containing protein</fullName>
    </recommendedName>
</protein>
<organism evidence="3 4">
    <name type="scientific">Naematelia encephala</name>
    <dbReference type="NCBI Taxonomy" id="71784"/>
    <lineage>
        <taxon>Eukaryota</taxon>
        <taxon>Fungi</taxon>
        <taxon>Dikarya</taxon>
        <taxon>Basidiomycota</taxon>
        <taxon>Agaricomycotina</taxon>
        <taxon>Tremellomycetes</taxon>
        <taxon>Tremellales</taxon>
        <taxon>Naemateliaceae</taxon>
        <taxon>Naematelia</taxon>
    </lineage>
</organism>
<evidence type="ECO:0000313" key="4">
    <source>
        <dbReference type="Proteomes" id="UP000193986"/>
    </source>
</evidence>
<dbReference type="Proteomes" id="UP000193986">
    <property type="component" value="Unassembled WGS sequence"/>
</dbReference>
<evidence type="ECO:0000313" key="3">
    <source>
        <dbReference type="EMBL" id="ORY24577.1"/>
    </source>
</evidence>
<dbReference type="Gene3D" id="3.20.20.80">
    <property type="entry name" value="Glycosidases"/>
    <property type="match status" value="1"/>
</dbReference>
<dbReference type="PANTHER" id="PTHR37836:SF2">
    <property type="entry name" value="DUF4038 DOMAIN-CONTAINING PROTEIN"/>
    <property type="match status" value="1"/>
</dbReference>
<dbReference type="InterPro" id="IPR025277">
    <property type="entry name" value="Apiosidase-like_cat_dom"/>
</dbReference>
<dbReference type="EMBL" id="MCFC01000066">
    <property type="protein sequence ID" value="ORY24577.1"/>
    <property type="molecule type" value="Genomic_DNA"/>
</dbReference>
<name>A0A1Y2AQS7_9TREE</name>
<dbReference type="OrthoDB" id="2581507at2759"/>